<dbReference type="Proteomes" id="UP000314294">
    <property type="component" value="Unassembled WGS sequence"/>
</dbReference>
<organism evidence="2 3">
    <name type="scientific">Liparis tanakae</name>
    <name type="common">Tanaka's snailfish</name>
    <dbReference type="NCBI Taxonomy" id="230148"/>
    <lineage>
        <taxon>Eukaryota</taxon>
        <taxon>Metazoa</taxon>
        <taxon>Chordata</taxon>
        <taxon>Craniata</taxon>
        <taxon>Vertebrata</taxon>
        <taxon>Euteleostomi</taxon>
        <taxon>Actinopterygii</taxon>
        <taxon>Neopterygii</taxon>
        <taxon>Teleostei</taxon>
        <taxon>Neoteleostei</taxon>
        <taxon>Acanthomorphata</taxon>
        <taxon>Eupercaria</taxon>
        <taxon>Perciformes</taxon>
        <taxon>Cottioidei</taxon>
        <taxon>Cottales</taxon>
        <taxon>Liparidae</taxon>
        <taxon>Liparis</taxon>
    </lineage>
</organism>
<proteinExistence type="predicted"/>
<protein>
    <submittedName>
        <fullName evidence="2">Uncharacterized protein</fullName>
    </submittedName>
</protein>
<comment type="caution">
    <text evidence="2">The sequence shown here is derived from an EMBL/GenBank/DDBJ whole genome shotgun (WGS) entry which is preliminary data.</text>
</comment>
<sequence>MLTCSEGHGRDSLSDSRALSRDEEISNSSAGHCLIDSSTVVTRSDWPADSLSPCDWLGKKLEQIILQNIATPLEAKPTFRGASLVSWETMRG</sequence>
<feature type="compositionally biased region" description="Basic and acidic residues" evidence="1">
    <location>
        <begin position="7"/>
        <end position="24"/>
    </location>
</feature>
<evidence type="ECO:0000313" key="2">
    <source>
        <dbReference type="EMBL" id="TNN75687.1"/>
    </source>
</evidence>
<reference evidence="2 3" key="1">
    <citation type="submission" date="2019-03" db="EMBL/GenBank/DDBJ databases">
        <title>First draft genome of Liparis tanakae, snailfish: a comprehensive survey of snailfish specific genes.</title>
        <authorList>
            <person name="Kim W."/>
            <person name="Song I."/>
            <person name="Jeong J.-H."/>
            <person name="Kim D."/>
            <person name="Kim S."/>
            <person name="Ryu S."/>
            <person name="Song J.Y."/>
            <person name="Lee S.K."/>
        </authorList>
    </citation>
    <scope>NUCLEOTIDE SEQUENCE [LARGE SCALE GENOMIC DNA]</scope>
    <source>
        <tissue evidence="2">Muscle</tissue>
    </source>
</reference>
<accession>A0A4Z2ICR3</accession>
<dbReference type="AlphaFoldDB" id="A0A4Z2ICR3"/>
<dbReference type="EMBL" id="SRLO01000100">
    <property type="protein sequence ID" value="TNN75687.1"/>
    <property type="molecule type" value="Genomic_DNA"/>
</dbReference>
<evidence type="ECO:0000256" key="1">
    <source>
        <dbReference type="SAM" id="MobiDB-lite"/>
    </source>
</evidence>
<evidence type="ECO:0000313" key="3">
    <source>
        <dbReference type="Proteomes" id="UP000314294"/>
    </source>
</evidence>
<feature type="region of interest" description="Disordered" evidence="1">
    <location>
        <begin position="1"/>
        <end position="27"/>
    </location>
</feature>
<name>A0A4Z2ICR3_9TELE</name>
<keyword evidence="3" id="KW-1185">Reference proteome</keyword>
<gene>
    <name evidence="2" type="ORF">EYF80_014050</name>
</gene>